<accession>A0A4P8IT62</accession>
<keyword evidence="3" id="KW-1185">Reference proteome</keyword>
<evidence type="ECO:0008006" key="4">
    <source>
        <dbReference type="Google" id="ProtNLM"/>
    </source>
</evidence>
<name>A0A4P8IT62_9BURK</name>
<gene>
    <name evidence="2" type="ORF">FAZ95_14220</name>
</gene>
<reference evidence="2 3" key="1">
    <citation type="submission" date="2019-05" db="EMBL/GenBank/DDBJ databases">
        <title>Burkholderia sp. DHOD12, isolated from subtropical forest soil.</title>
        <authorList>
            <person name="Gao Z.-H."/>
            <person name="Qiu L.-H."/>
        </authorList>
    </citation>
    <scope>NUCLEOTIDE SEQUENCE [LARGE SCALE GENOMIC DNA]</scope>
    <source>
        <strain evidence="2 3">DHOD12</strain>
    </source>
</reference>
<organism evidence="2 3">
    <name type="scientific">Trinickia violacea</name>
    <dbReference type="NCBI Taxonomy" id="2571746"/>
    <lineage>
        <taxon>Bacteria</taxon>
        <taxon>Pseudomonadati</taxon>
        <taxon>Pseudomonadota</taxon>
        <taxon>Betaproteobacteria</taxon>
        <taxon>Burkholderiales</taxon>
        <taxon>Burkholderiaceae</taxon>
        <taxon>Trinickia</taxon>
    </lineage>
</organism>
<protein>
    <recommendedName>
        <fullName evidence="4">Tyr recombinase domain-containing protein</fullName>
    </recommendedName>
</protein>
<dbReference type="RefSeq" id="WP_137333053.1">
    <property type="nucleotide sequence ID" value="NZ_CP040077.1"/>
</dbReference>
<dbReference type="EMBL" id="CP040077">
    <property type="protein sequence ID" value="QCP50234.1"/>
    <property type="molecule type" value="Genomic_DNA"/>
</dbReference>
<dbReference type="GO" id="GO:0015074">
    <property type="term" value="P:DNA integration"/>
    <property type="evidence" value="ECO:0007669"/>
    <property type="project" value="InterPro"/>
</dbReference>
<dbReference type="GO" id="GO:0003677">
    <property type="term" value="F:DNA binding"/>
    <property type="evidence" value="ECO:0007669"/>
    <property type="project" value="InterPro"/>
</dbReference>
<sequence length="76" mass="8378">MNDMLLGVVVREALEAIGFQAPDMSPRVLRNTYARRLLVAGKSNEEVCRLLGLTSQRTVVRLRATIPARGEDLAVV</sequence>
<dbReference type="AlphaFoldDB" id="A0A4P8IT62"/>
<dbReference type="SUPFAM" id="SSF56349">
    <property type="entry name" value="DNA breaking-rejoining enzymes"/>
    <property type="match status" value="1"/>
</dbReference>
<dbReference type="OrthoDB" id="8956973at2"/>
<proteinExistence type="predicted"/>
<evidence type="ECO:0000313" key="2">
    <source>
        <dbReference type="EMBL" id="QCP50234.1"/>
    </source>
</evidence>
<dbReference type="Gene3D" id="1.10.443.10">
    <property type="entry name" value="Intergrase catalytic core"/>
    <property type="match status" value="1"/>
</dbReference>
<evidence type="ECO:0000256" key="1">
    <source>
        <dbReference type="ARBA" id="ARBA00023172"/>
    </source>
</evidence>
<dbReference type="Proteomes" id="UP000298656">
    <property type="component" value="Chromosome 1"/>
</dbReference>
<dbReference type="InterPro" id="IPR011010">
    <property type="entry name" value="DNA_brk_join_enz"/>
</dbReference>
<keyword evidence="1" id="KW-0233">DNA recombination</keyword>
<dbReference type="InterPro" id="IPR013762">
    <property type="entry name" value="Integrase-like_cat_sf"/>
</dbReference>
<evidence type="ECO:0000313" key="3">
    <source>
        <dbReference type="Proteomes" id="UP000298656"/>
    </source>
</evidence>
<dbReference type="GO" id="GO:0006310">
    <property type="term" value="P:DNA recombination"/>
    <property type="evidence" value="ECO:0007669"/>
    <property type="project" value="UniProtKB-KW"/>
</dbReference>
<dbReference type="KEGG" id="tvl:FAZ95_14220"/>